<proteinExistence type="predicted"/>
<evidence type="ECO:0000313" key="2">
    <source>
        <dbReference type="EMBL" id="KAG5411888.1"/>
    </source>
</evidence>
<dbReference type="EMBL" id="JADBGQ010000002">
    <property type="protein sequence ID" value="KAG5411888.1"/>
    <property type="molecule type" value="Genomic_DNA"/>
</dbReference>
<reference evidence="2 3" key="1">
    <citation type="submission" date="2021-03" db="EMBL/GenBank/DDBJ databases">
        <authorList>
            <person name="King G.J."/>
            <person name="Bancroft I."/>
            <person name="Baten A."/>
            <person name="Bloomfield J."/>
            <person name="Borpatragohain P."/>
            <person name="He Z."/>
            <person name="Irish N."/>
            <person name="Irwin J."/>
            <person name="Liu K."/>
            <person name="Mauleon R.P."/>
            <person name="Moore J."/>
            <person name="Morris R."/>
            <person name="Ostergaard L."/>
            <person name="Wang B."/>
            <person name="Wells R."/>
        </authorList>
    </citation>
    <scope>NUCLEOTIDE SEQUENCE [LARGE SCALE GENOMIC DNA]</scope>
    <source>
        <strain evidence="2">R-o-18</strain>
        <tissue evidence="2">Leaf</tissue>
    </source>
</reference>
<comment type="caution">
    <text evidence="2">The sequence shown here is derived from an EMBL/GenBank/DDBJ whole genome shotgun (WGS) entry which is preliminary data.</text>
</comment>
<dbReference type="PANTHER" id="PTHR34968:SF1">
    <property type="entry name" value="AUGMIN SUBUNIT 5"/>
    <property type="match status" value="1"/>
</dbReference>
<evidence type="ECO:0000313" key="3">
    <source>
        <dbReference type="Proteomes" id="UP000823674"/>
    </source>
</evidence>
<organism evidence="2 3">
    <name type="scientific">Brassica rapa subsp. trilocularis</name>
    <dbReference type="NCBI Taxonomy" id="1813537"/>
    <lineage>
        <taxon>Eukaryota</taxon>
        <taxon>Viridiplantae</taxon>
        <taxon>Streptophyta</taxon>
        <taxon>Embryophyta</taxon>
        <taxon>Tracheophyta</taxon>
        <taxon>Spermatophyta</taxon>
        <taxon>Magnoliopsida</taxon>
        <taxon>eudicotyledons</taxon>
        <taxon>Gunneridae</taxon>
        <taxon>Pentapetalae</taxon>
        <taxon>rosids</taxon>
        <taxon>malvids</taxon>
        <taxon>Brassicales</taxon>
        <taxon>Brassicaceae</taxon>
        <taxon>Brassiceae</taxon>
        <taxon>Brassica</taxon>
    </lineage>
</organism>
<protein>
    <submittedName>
        <fullName evidence="2">Uncharacterized protein</fullName>
    </submittedName>
</protein>
<gene>
    <name evidence="2" type="primary">A02p052210.1_BraROA</name>
    <name evidence="2" type="ORF">IGI04_008207</name>
</gene>
<sequence>MIPIRSFLIKGAKSEKTVESIRRNITVQGGNSITSASDASNESLCKGKRKEKEKLQRLRSLVRGQRKDLKARMLEVLREEVERIRKQCWKLMISKKQEYLLSITKGYKYMLLKREVEFRCLTRTLRGKLFIPLSADDVILTPERSMMNCLSSPPLLLQAIAAHTQRLKTLMLRGNDIYMLGLMEQGTRSYWFDPKLEYIDIKYALKGKTQNIP</sequence>
<keyword evidence="1" id="KW-0175">Coiled coil</keyword>
<keyword evidence="3" id="KW-1185">Reference proteome</keyword>
<feature type="coiled-coil region" evidence="1">
    <location>
        <begin position="48"/>
        <end position="87"/>
    </location>
</feature>
<dbReference type="Pfam" id="PF14817">
    <property type="entry name" value="HAUS5"/>
    <property type="match status" value="1"/>
</dbReference>
<dbReference type="Proteomes" id="UP000823674">
    <property type="component" value="Chromosome A02"/>
</dbReference>
<dbReference type="InterPro" id="IPR044706">
    <property type="entry name" value="AUG5_plant"/>
</dbReference>
<accession>A0ABQ7NLZ1</accession>
<evidence type="ECO:0000256" key="1">
    <source>
        <dbReference type="SAM" id="Coils"/>
    </source>
</evidence>
<name>A0ABQ7NLZ1_BRACM</name>
<dbReference type="PANTHER" id="PTHR34968">
    <property type="entry name" value="AUGMIN SUBUNIT 5"/>
    <property type="match status" value="1"/>
</dbReference>
<dbReference type="InterPro" id="IPR029131">
    <property type="entry name" value="HAUS5"/>
</dbReference>